<reference evidence="1 2" key="1">
    <citation type="submission" date="2020-08" db="EMBL/GenBank/DDBJ databases">
        <title>Above-ground endophytic microbial communities from plants in different locations in the United States.</title>
        <authorList>
            <person name="Frank C."/>
        </authorList>
    </citation>
    <scope>NUCLEOTIDE SEQUENCE [LARGE SCALE GENOMIC DNA]</scope>
    <source>
        <strain evidence="1 2">WP4_2_2</strain>
    </source>
</reference>
<comment type="caution">
    <text evidence="1">The sequence shown here is derived from an EMBL/GenBank/DDBJ whole genome shotgun (WGS) entry which is preliminary data.</text>
</comment>
<dbReference type="RefSeq" id="WP_183730659.1">
    <property type="nucleotide sequence ID" value="NZ_JACHBW010000022.1"/>
</dbReference>
<evidence type="ECO:0000313" key="1">
    <source>
        <dbReference type="EMBL" id="MBB6106079.1"/>
    </source>
</evidence>
<gene>
    <name evidence="1" type="ORF">F4827_005949</name>
</gene>
<proteinExistence type="predicted"/>
<accession>A0A7W9WVU4</accession>
<dbReference type="AlphaFoldDB" id="A0A7W9WVU4"/>
<dbReference type="Proteomes" id="UP000571554">
    <property type="component" value="Unassembled WGS sequence"/>
</dbReference>
<keyword evidence="2" id="KW-1185">Reference proteome</keyword>
<name>A0A7W9WVU4_9BURK</name>
<sequence>MHDVVLGRNVYAVMSSVGFSDIGDTMLALPRVALALDAQRKCFALNVTGGRIKDAP</sequence>
<protein>
    <submittedName>
        <fullName evidence="1">Uncharacterized protein</fullName>
    </submittedName>
</protein>
<organism evidence="1 2">
    <name type="scientific">Paraburkholderia bannensis</name>
    <dbReference type="NCBI Taxonomy" id="765414"/>
    <lineage>
        <taxon>Bacteria</taxon>
        <taxon>Pseudomonadati</taxon>
        <taxon>Pseudomonadota</taxon>
        <taxon>Betaproteobacteria</taxon>
        <taxon>Burkholderiales</taxon>
        <taxon>Burkholderiaceae</taxon>
        <taxon>Paraburkholderia</taxon>
    </lineage>
</organism>
<dbReference type="EMBL" id="JACHBW010000022">
    <property type="protein sequence ID" value="MBB6106079.1"/>
    <property type="molecule type" value="Genomic_DNA"/>
</dbReference>
<evidence type="ECO:0000313" key="2">
    <source>
        <dbReference type="Proteomes" id="UP000571554"/>
    </source>
</evidence>